<dbReference type="InterPro" id="IPR036224">
    <property type="entry name" value="GINS_bundle-like_dom_sf"/>
</dbReference>
<dbReference type="Pfam" id="PF05916">
    <property type="entry name" value="Sld5"/>
    <property type="match status" value="1"/>
</dbReference>
<evidence type="ECO:0000259" key="7">
    <source>
        <dbReference type="Pfam" id="PF05916"/>
    </source>
</evidence>
<evidence type="ECO:0000256" key="5">
    <source>
        <dbReference type="ARBA" id="ARBA00023242"/>
    </source>
</evidence>
<feature type="compositionally biased region" description="Acidic residues" evidence="6">
    <location>
        <begin position="256"/>
        <end position="268"/>
    </location>
</feature>
<dbReference type="InterPro" id="IPR008591">
    <property type="entry name" value="GINS_Sld5"/>
</dbReference>
<dbReference type="Gene3D" id="1.20.58.1030">
    <property type="match status" value="1"/>
</dbReference>
<evidence type="ECO:0000259" key="8">
    <source>
        <dbReference type="Pfam" id="PF16922"/>
    </source>
</evidence>
<evidence type="ECO:0000256" key="2">
    <source>
        <dbReference type="ARBA" id="ARBA00008187"/>
    </source>
</evidence>
<dbReference type="EMBL" id="HBGZ01010808">
    <property type="protein sequence ID" value="CAD9593265.1"/>
    <property type="molecule type" value="Transcribed_RNA"/>
</dbReference>
<dbReference type="SUPFAM" id="SSF160059">
    <property type="entry name" value="PriA/YqbF domain"/>
    <property type="match status" value="1"/>
</dbReference>
<comment type="subcellular location">
    <subcellularLocation>
        <location evidence="1">Nucleus</location>
    </subcellularLocation>
</comment>
<feature type="region of interest" description="Disordered" evidence="6">
    <location>
        <begin position="248"/>
        <end position="269"/>
    </location>
</feature>
<dbReference type="PANTHER" id="PTHR21206:SF0">
    <property type="entry name" value="DNA REPLICATION COMPLEX GINS PROTEIN SLD5"/>
    <property type="match status" value="1"/>
</dbReference>
<evidence type="ECO:0000313" key="10">
    <source>
        <dbReference type="EMBL" id="CAD9593269.1"/>
    </source>
</evidence>
<evidence type="ECO:0000256" key="4">
    <source>
        <dbReference type="ARBA" id="ARBA00022705"/>
    </source>
</evidence>
<organism evidence="9">
    <name type="scientific">Skeletonema marinoi</name>
    <dbReference type="NCBI Taxonomy" id="267567"/>
    <lineage>
        <taxon>Eukaryota</taxon>
        <taxon>Sar</taxon>
        <taxon>Stramenopiles</taxon>
        <taxon>Ochrophyta</taxon>
        <taxon>Bacillariophyta</taxon>
        <taxon>Coscinodiscophyceae</taxon>
        <taxon>Thalassiosirophycidae</taxon>
        <taxon>Thalassiosirales</taxon>
        <taxon>Skeletonemataceae</taxon>
        <taxon>Skeletonema</taxon>
        <taxon>Skeletonema marinoi-dohrnii complex</taxon>
    </lineage>
</organism>
<dbReference type="InterPro" id="IPR021151">
    <property type="entry name" value="GINS_A"/>
</dbReference>
<dbReference type="InterPro" id="IPR038749">
    <property type="entry name" value="Sld5_GINS_A"/>
</dbReference>
<keyword evidence="5" id="KW-0539">Nucleus</keyword>
<protein>
    <recommendedName>
        <fullName evidence="3">DNA replication complex GINS protein SLD5</fullName>
    </recommendedName>
</protein>
<keyword evidence="4" id="KW-0235">DNA replication</keyword>
<reference evidence="9" key="1">
    <citation type="submission" date="2021-01" db="EMBL/GenBank/DDBJ databases">
        <authorList>
            <person name="Corre E."/>
            <person name="Pelletier E."/>
            <person name="Niang G."/>
            <person name="Scheremetjew M."/>
            <person name="Finn R."/>
            <person name="Kale V."/>
            <person name="Holt S."/>
            <person name="Cochrane G."/>
            <person name="Meng A."/>
            <person name="Brown T."/>
            <person name="Cohen L."/>
        </authorList>
    </citation>
    <scope>NUCLEOTIDE SEQUENCE</scope>
    <source>
        <strain evidence="9">SM1012Den-03</strain>
    </source>
</reference>
<sequence length="300" mass="34051">MADLGNLLEEINNDDESIGNNEDQSYDGEDDLDNFDNQRSSSVPSALTAAVAQRRKLEDEKDETTGEDADGEGGRILDPDYEQLKSLWTNETASPELMPNDNEIVSIHVDVLEGQEETVDDLFQRSKQQRQSRDGGASGELASLVAQITKMDLDRTRFMLVDLARTRMAKIENHALHNRTMVDRMTEEEVAYLRQYGELIEKHYQRTVLNHMPAEGWKKLDDPEMIDSPDLEQFVFCRTLEPIEIDVSGEPNVLNEGEEEEDDDDDYGDNLQAHPAGAFLIVMYKKVRELIAEGKVQLLM</sequence>
<dbReference type="AlphaFoldDB" id="A0A6U3USZ7"/>
<dbReference type="PANTHER" id="PTHR21206">
    <property type="entry name" value="SLD5 PROTEIN"/>
    <property type="match status" value="1"/>
</dbReference>
<evidence type="ECO:0000256" key="1">
    <source>
        <dbReference type="ARBA" id="ARBA00004123"/>
    </source>
</evidence>
<feature type="compositionally biased region" description="Acidic residues" evidence="6">
    <location>
        <begin position="24"/>
        <end position="34"/>
    </location>
</feature>
<feature type="domain" description="GINS subunit" evidence="7">
    <location>
        <begin position="150"/>
        <end position="206"/>
    </location>
</feature>
<dbReference type="GO" id="GO:0000811">
    <property type="term" value="C:GINS complex"/>
    <property type="evidence" value="ECO:0007669"/>
    <property type="project" value="TreeGrafter"/>
</dbReference>
<feature type="compositionally biased region" description="Polar residues" evidence="6">
    <location>
        <begin position="35"/>
        <end position="45"/>
    </location>
</feature>
<feature type="domain" description="DNA replication complex GINS protein SLD5 C-terminal" evidence="8">
    <location>
        <begin position="229"/>
        <end position="299"/>
    </location>
</feature>
<feature type="region of interest" description="Disordered" evidence="6">
    <location>
        <begin position="1"/>
        <end position="77"/>
    </location>
</feature>
<dbReference type="CDD" id="cd11711">
    <property type="entry name" value="GINS_A_Sld5"/>
    <property type="match status" value="1"/>
</dbReference>
<evidence type="ECO:0000256" key="6">
    <source>
        <dbReference type="SAM" id="MobiDB-lite"/>
    </source>
</evidence>
<feature type="compositionally biased region" description="Acidic residues" evidence="6">
    <location>
        <begin position="60"/>
        <end position="71"/>
    </location>
</feature>
<proteinExistence type="inferred from homology"/>
<dbReference type="EMBL" id="HBGZ01010809">
    <property type="protein sequence ID" value="CAD9593269.1"/>
    <property type="molecule type" value="Transcribed_RNA"/>
</dbReference>
<accession>A0A6U3USZ7</accession>
<comment type="similarity">
    <text evidence="2">Belongs to the GINS4/SLD5 family.</text>
</comment>
<dbReference type="InterPro" id="IPR031633">
    <property type="entry name" value="SLD5_C"/>
</dbReference>
<dbReference type="SUPFAM" id="SSF158573">
    <property type="entry name" value="GINS helical bundle-like"/>
    <property type="match status" value="1"/>
</dbReference>
<dbReference type="GO" id="GO:0006261">
    <property type="term" value="P:DNA-templated DNA replication"/>
    <property type="evidence" value="ECO:0007669"/>
    <property type="project" value="InterPro"/>
</dbReference>
<name>A0A6U3USZ7_9STRA</name>
<dbReference type="GO" id="GO:0000727">
    <property type="term" value="P:double-strand break repair via break-induced replication"/>
    <property type="evidence" value="ECO:0007669"/>
    <property type="project" value="TreeGrafter"/>
</dbReference>
<evidence type="ECO:0000256" key="3">
    <source>
        <dbReference type="ARBA" id="ARBA00014804"/>
    </source>
</evidence>
<evidence type="ECO:0000313" key="9">
    <source>
        <dbReference type="EMBL" id="CAD9593265.1"/>
    </source>
</evidence>
<gene>
    <name evidence="9" type="ORF">SMAR0320_LOCUS7768</name>
    <name evidence="10" type="ORF">SMAR0320_LOCUS7769</name>
</gene>
<dbReference type="Pfam" id="PF16922">
    <property type="entry name" value="SLD5_C"/>
    <property type="match status" value="1"/>
</dbReference>